<accession>A0A426XCF1</accession>
<sequence>MRKSGTPALISFIYSSLSLSLSFSLYNFAFWFFCRLSDPLQYQSIVDAEWNIIYDKLDKCVKSGAKIVLSRLAIGDLATQMELSRYLRQHARTIAGKSQLFINSYAKALEVDNDECFLKSSIFLTLQVIPRQLCDNAGFDSTDVLNKLRQKHASG</sequence>
<reference evidence="6 7" key="1">
    <citation type="journal article" date="2014" name="Agronomy (Basel)">
        <title>A Draft Genome Sequence for Ensete ventricosum, the Drought-Tolerant Tree Against Hunger.</title>
        <authorList>
            <person name="Harrison J."/>
            <person name="Moore K.A."/>
            <person name="Paszkiewicz K."/>
            <person name="Jones T."/>
            <person name="Grant M."/>
            <person name="Ambacheew D."/>
            <person name="Muzemil S."/>
            <person name="Studholme D.J."/>
        </authorList>
    </citation>
    <scope>NUCLEOTIDE SEQUENCE [LARGE SCALE GENOMIC DNA]</scope>
</reference>
<dbReference type="Gene3D" id="1.10.560.10">
    <property type="entry name" value="GroEL-like equatorial domain"/>
    <property type="match status" value="1"/>
</dbReference>
<keyword evidence="5" id="KW-1133">Transmembrane helix</keyword>
<keyword evidence="3" id="KW-0067">ATP-binding</keyword>
<dbReference type="SUPFAM" id="SSF48592">
    <property type="entry name" value="GroEL equatorial domain-like"/>
    <property type="match status" value="1"/>
</dbReference>
<keyword evidence="5" id="KW-0812">Transmembrane</keyword>
<keyword evidence="4" id="KW-0143">Chaperone</keyword>
<dbReference type="SUPFAM" id="SSF52029">
    <property type="entry name" value="GroEL apical domain-like"/>
    <property type="match status" value="1"/>
</dbReference>
<dbReference type="GO" id="GO:0140662">
    <property type="term" value="F:ATP-dependent protein folding chaperone"/>
    <property type="evidence" value="ECO:0007669"/>
    <property type="project" value="InterPro"/>
</dbReference>
<dbReference type="Proteomes" id="UP000287651">
    <property type="component" value="Unassembled WGS sequence"/>
</dbReference>
<dbReference type="InterPro" id="IPR027409">
    <property type="entry name" value="GroEL-like_apical_dom_sf"/>
</dbReference>
<comment type="caution">
    <text evidence="6">The sequence shown here is derived from an EMBL/GenBank/DDBJ whole genome shotgun (WGS) entry which is preliminary data.</text>
</comment>
<evidence type="ECO:0008006" key="8">
    <source>
        <dbReference type="Google" id="ProtNLM"/>
    </source>
</evidence>
<evidence type="ECO:0000256" key="3">
    <source>
        <dbReference type="ARBA" id="ARBA00022840"/>
    </source>
</evidence>
<evidence type="ECO:0000256" key="4">
    <source>
        <dbReference type="ARBA" id="ARBA00023186"/>
    </source>
</evidence>
<organism evidence="6 7">
    <name type="scientific">Ensete ventricosum</name>
    <name type="common">Abyssinian banana</name>
    <name type="synonym">Musa ensete</name>
    <dbReference type="NCBI Taxonomy" id="4639"/>
    <lineage>
        <taxon>Eukaryota</taxon>
        <taxon>Viridiplantae</taxon>
        <taxon>Streptophyta</taxon>
        <taxon>Embryophyta</taxon>
        <taxon>Tracheophyta</taxon>
        <taxon>Spermatophyta</taxon>
        <taxon>Magnoliopsida</taxon>
        <taxon>Liliopsida</taxon>
        <taxon>Zingiberales</taxon>
        <taxon>Musaceae</taxon>
        <taxon>Ensete</taxon>
    </lineage>
</organism>
<dbReference type="GO" id="GO:0005524">
    <property type="term" value="F:ATP binding"/>
    <property type="evidence" value="ECO:0007669"/>
    <property type="project" value="UniProtKB-KW"/>
</dbReference>
<dbReference type="EMBL" id="AMZH03022604">
    <property type="protein sequence ID" value="RRT37171.1"/>
    <property type="molecule type" value="Genomic_DNA"/>
</dbReference>
<proteinExistence type="inferred from homology"/>
<evidence type="ECO:0000256" key="5">
    <source>
        <dbReference type="SAM" id="Phobius"/>
    </source>
</evidence>
<gene>
    <name evidence="6" type="ORF">B296_00046947</name>
</gene>
<keyword evidence="2" id="KW-0547">Nucleotide-binding</keyword>
<evidence type="ECO:0000256" key="1">
    <source>
        <dbReference type="ARBA" id="ARBA00008020"/>
    </source>
</evidence>
<evidence type="ECO:0000313" key="7">
    <source>
        <dbReference type="Proteomes" id="UP000287651"/>
    </source>
</evidence>
<feature type="transmembrane region" description="Helical" evidence="5">
    <location>
        <begin position="12"/>
        <end position="33"/>
    </location>
</feature>
<evidence type="ECO:0000256" key="2">
    <source>
        <dbReference type="ARBA" id="ARBA00022741"/>
    </source>
</evidence>
<keyword evidence="5" id="KW-0472">Membrane</keyword>
<dbReference type="InterPro" id="IPR027413">
    <property type="entry name" value="GROEL-like_equatorial_sf"/>
</dbReference>
<comment type="similarity">
    <text evidence="1">Belongs to the TCP-1 chaperonin family.</text>
</comment>
<protein>
    <recommendedName>
        <fullName evidence="8">TCP-1-eta</fullName>
    </recommendedName>
</protein>
<dbReference type="AlphaFoldDB" id="A0A426XCF1"/>
<evidence type="ECO:0000313" key="6">
    <source>
        <dbReference type="EMBL" id="RRT37171.1"/>
    </source>
</evidence>
<name>A0A426XCF1_ENSVE</name>
<dbReference type="InterPro" id="IPR017998">
    <property type="entry name" value="Chaperone_TCP-1"/>
</dbReference>
<dbReference type="PANTHER" id="PTHR11353">
    <property type="entry name" value="CHAPERONIN"/>
    <property type="match status" value="1"/>
</dbReference>